<dbReference type="Pfam" id="PF20714">
    <property type="entry name" value="HTH_64"/>
    <property type="match status" value="1"/>
</dbReference>
<dbReference type="InterPro" id="IPR048714">
    <property type="entry name" value="DpiA-like_HTH"/>
</dbReference>
<reference evidence="11" key="1">
    <citation type="journal article" date="2014" name="Int. J. Syst. Evol. Microbiol.">
        <title>Complete genome sequence of Corynebacterium casei LMG S-19264T (=DSM 44701T), isolated from a smear-ripened cheese.</title>
        <authorList>
            <consortium name="US DOE Joint Genome Institute (JGI-PGF)"/>
            <person name="Walter F."/>
            <person name="Albersmeier A."/>
            <person name="Kalinowski J."/>
            <person name="Ruckert C."/>
        </authorList>
    </citation>
    <scope>NUCLEOTIDE SEQUENCE</scope>
    <source>
        <strain evidence="11">CGMCC 1.15454</strain>
    </source>
</reference>
<organism evidence="11 12">
    <name type="scientific">Lentibacillus populi</name>
    <dbReference type="NCBI Taxonomy" id="1827502"/>
    <lineage>
        <taxon>Bacteria</taxon>
        <taxon>Bacillati</taxon>
        <taxon>Bacillota</taxon>
        <taxon>Bacilli</taxon>
        <taxon>Bacillales</taxon>
        <taxon>Bacillaceae</taxon>
        <taxon>Lentibacillus</taxon>
    </lineage>
</organism>
<comment type="caution">
    <text evidence="11">The sequence shown here is derived from an EMBL/GenBank/DDBJ whole genome shotgun (WGS) entry which is preliminary data.</text>
</comment>
<dbReference type="PROSITE" id="PS50110">
    <property type="entry name" value="RESPONSE_REGULATORY"/>
    <property type="match status" value="1"/>
</dbReference>
<keyword evidence="5" id="KW-0805">Transcription regulation</keyword>
<dbReference type="PANTHER" id="PTHR45526">
    <property type="entry name" value="TRANSCRIPTIONAL REGULATORY PROTEIN DPIA"/>
    <property type="match status" value="1"/>
</dbReference>
<dbReference type="InterPro" id="IPR051271">
    <property type="entry name" value="2C-system_Tx_regulators"/>
</dbReference>
<evidence type="ECO:0000256" key="1">
    <source>
        <dbReference type="ARBA" id="ARBA00004496"/>
    </source>
</evidence>
<evidence type="ECO:0000256" key="3">
    <source>
        <dbReference type="ARBA" id="ARBA00022553"/>
    </source>
</evidence>
<keyword evidence="7" id="KW-0010">Activator</keyword>
<dbReference type="GO" id="GO:0003700">
    <property type="term" value="F:DNA-binding transcription factor activity"/>
    <property type="evidence" value="ECO:0007669"/>
    <property type="project" value="InterPro"/>
</dbReference>
<dbReference type="SMART" id="SM00448">
    <property type="entry name" value="REC"/>
    <property type="match status" value="1"/>
</dbReference>
<evidence type="ECO:0000256" key="6">
    <source>
        <dbReference type="ARBA" id="ARBA00023125"/>
    </source>
</evidence>
<proteinExistence type="predicted"/>
<dbReference type="AlphaFoldDB" id="A0A9W5X6M3"/>
<dbReference type="Gene3D" id="3.40.50.2300">
    <property type="match status" value="1"/>
</dbReference>
<evidence type="ECO:0000256" key="5">
    <source>
        <dbReference type="ARBA" id="ARBA00023015"/>
    </source>
</evidence>
<feature type="modified residue" description="4-aspartylphosphate" evidence="9">
    <location>
        <position position="54"/>
    </location>
</feature>
<evidence type="ECO:0000256" key="7">
    <source>
        <dbReference type="ARBA" id="ARBA00023159"/>
    </source>
</evidence>
<keyword evidence="3 9" id="KW-0597">Phosphoprotein</keyword>
<dbReference type="EMBL" id="BMJD01000023">
    <property type="protein sequence ID" value="GGB48711.1"/>
    <property type="molecule type" value="Genomic_DNA"/>
</dbReference>
<protein>
    <submittedName>
        <fullName evidence="11">Response regulator</fullName>
    </submittedName>
</protein>
<dbReference type="PANTHER" id="PTHR45526:SF6">
    <property type="entry name" value="TRANSCRIPTIONAL REGULATORY PROTEIN CITT"/>
    <property type="match status" value="1"/>
</dbReference>
<keyword evidence="12" id="KW-1185">Reference proteome</keyword>
<dbReference type="Proteomes" id="UP000621492">
    <property type="component" value="Unassembled WGS sequence"/>
</dbReference>
<sequence>MISIIIAEDDFRIANIHEDFLEKVEGVQVVGKAINGEETLRLVRENDVDLLLLDIYLPDYLGTDLIKEIRKVKPLLDIIIITAATEKHLLETSLHVGVVNYLIKPVSMERFTEVMDTYKQRKSLLQKKDSIDQDLLESLFHTTSDSKTKVVTLPKGIDRITLDKVKKYMGQDKEKAWTADEMGKQIGSSRTTARRYLEYLVSINNATVEQEYGIIGRPERKYYYNT</sequence>
<keyword evidence="8" id="KW-0804">Transcription</keyword>
<dbReference type="Pfam" id="PF00072">
    <property type="entry name" value="Response_reg"/>
    <property type="match status" value="1"/>
</dbReference>
<keyword evidence="2" id="KW-0963">Cytoplasm</keyword>
<keyword evidence="6" id="KW-0238">DNA-binding</keyword>
<comment type="subcellular location">
    <subcellularLocation>
        <location evidence="1">Cytoplasm</location>
    </subcellularLocation>
</comment>
<reference evidence="11" key="2">
    <citation type="submission" date="2020-09" db="EMBL/GenBank/DDBJ databases">
        <authorList>
            <person name="Sun Q."/>
            <person name="Zhou Y."/>
        </authorList>
    </citation>
    <scope>NUCLEOTIDE SEQUENCE</scope>
    <source>
        <strain evidence="11">CGMCC 1.15454</strain>
    </source>
</reference>
<dbReference type="GO" id="GO:0003677">
    <property type="term" value="F:DNA binding"/>
    <property type="evidence" value="ECO:0007669"/>
    <property type="project" value="UniProtKB-KW"/>
</dbReference>
<accession>A0A9W5X6M3</accession>
<feature type="domain" description="Response regulatory" evidence="10">
    <location>
        <begin position="3"/>
        <end position="119"/>
    </location>
</feature>
<evidence type="ECO:0000256" key="8">
    <source>
        <dbReference type="ARBA" id="ARBA00023163"/>
    </source>
</evidence>
<dbReference type="GO" id="GO:0005737">
    <property type="term" value="C:cytoplasm"/>
    <property type="evidence" value="ECO:0007669"/>
    <property type="project" value="UniProtKB-SubCell"/>
</dbReference>
<dbReference type="SUPFAM" id="SSF52172">
    <property type="entry name" value="CheY-like"/>
    <property type="match status" value="1"/>
</dbReference>
<dbReference type="RefSeq" id="WP_188725388.1">
    <property type="nucleotide sequence ID" value="NZ_BMJD01000023.1"/>
</dbReference>
<dbReference type="GO" id="GO:0000156">
    <property type="term" value="F:phosphorelay response regulator activity"/>
    <property type="evidence" value="ECO:0007669"/>
    <property type="project" value="TreeGrafter"/>
</dbReference>
<evidence type="ECO:0000256" key="9">
    <source>
        <dbReference type="PROSITE-ProRule" id="PRU00169"/>
    </source>
</evidence>
<evidence type="ECO:0000259" key="10">
    <source>
        <dbReference type="PROSITE" id="PS50110"/>
    </source>
</evidence>
<dbReference type="PIRSF" id="PIRSF006171">
    <property type="entry name" value="RR_citrat_malat"/>
    <property type="match status" value="1"/>
</dbReference>
<gene>
    <name evidence="11" type="ORF">GCM10011409_27860</name>
</gene>
<evidence type="ECO:0000256" key="2">
    <source>
        <dbReference type="ARBA" id="ARBA00022490"/>
    </source>
</evidence>
<evidence type="ECO:0000313" key="11">
    <source>
        <dbReference type="EMBL" id="GGB48711.1"/>
    </source>
</evidence>
<dbReference type="InterPro" id="IPR011006">
    <property type="entry name" value="CheY-like_superfamily"/>
</dbReference>
<evidence type="ECO:0000313" key="12">
    <source>
        <dbReference type="Proteomes" id="UP000621492"/>
    </source>
</evidence>
<name>A0A9W5X6M3_9BACI</name>
<dbReference type="InterPro" id="IPR001789">
    <property type="entry name" value="Sig_transdc_resp-reg_receiver"/>
</dbReference>
<evidence type="ECO:0000256" key="4">
    <source>
        <dbReference type="ARBA" id="ARBA00023012"/>
    </source>
</evidence>
<dbReference type="InterPro" id="IPR024187">
    <property type="entry name" value="Sig_transdc_resp-reg_cit/mal"/>
</dbReference>
<keyword evidence="4" id="KW-0902">Two-component regulatory system</keyword>